<name>A0A164MKY3_9AGAM</name>
<gene>
    <name evidence="1" type="ORF">SISNIDRAFT_461477</name>
</gene>
<evidence type="ECO:0000313" key="2">
    <source>
        <dbReference type="Proteomes" id="UP000076722"/>
    </source>
</evidence>
<dbReference type="EMBL" id="KV419467">
    <property type="protein sequence ID" value="KZS86811.1"/>
    <property type="molecule type" value="Genomic_DNA"/>
</dbReference>
<keyword evidence="2" id="KW-1185">Reference proteome</keyword>
<reference evidence="1 2" key="1">
    <citation type="journal article" date="2016" name="Mol. Biol. Evol.">
        <title>Comparative Genomics of Early-Diverging Mushroom-Forming Fungi Provides Insights into the Origins of Lignocellulose Decay Capabilities.</title>
        <authorList>
            <person name="Nagy L.G."/>
            <person name="Riley R."/>
            <person name="Tritt A."/>
            <person name="Adam C."/>
            <person name="Daum C."/>
            <person name="Floudas D."/>
            <person name="Sun H."/>
            <person name="Yadav J.S."/>
            <person name="Pangilinan J."/>
            <person name="Larsson K.H."/>
            <person name="Matsuura K."/>
            <person name="Barry K."/>
            <person name="Labutti K."/>
            <person name="Kuo R."/>
            <person name="Ohm R.A."/>
            <person name="Bhattacharya S.S."/>
            <person name="Shirouzu T."/>
            <person name="Yoshinaga Y."/>
            <person name="Martin F.M."/>
            <person name="Grigoriev I.V."/>
            <person name="Hibbett D.S."/>
        </authorList>
    </citation>
    <scope>NUCLEOTIDE SEQUENCE [LARGE SCALE GENOMIC DNA]</scope>
    <source>
        <strain evidence="1 2">HHB9708</strain>
    </source>
</reference>
<feature type="non-terminal residue" evidence="1">
    <location>
        <position position="1"/>
    </location>
</feature>
<evidence type="ECO:0000313" key="1">
    <source>
        <dbReference type="EMBL" id="KZS86811.1"/>
    </source>
</evidence>
<protein>
    <submittedName>
        <fullName evidence="1">Uncharacterized protein</fullName>
    </submittedName>
</protein>
<sequence>SYYEPLLNDENPLLLWDENPFSLKDSIPKPPFSTLPIELVMLIFEFGARDDQSTAASLARLNSFWKQHLDPILYDVVIFQTYNNLRSFVKHASILNKSRVRHLGINPVLTHIGTQDIALRECENVSSVLLRRGIGYSSIFYRDLFIGLQPCRLTVEFQLTTEVQTASALWAGVTQLHLHFTLMNSTSLVDARLAFPDLTHLWIHIDFALTFLGDNTIFSQIGEEIRLLADSGVAVRISVSPLSSQRTDRRCVGIITDYFGKQDGDPHVNIDVEFEELRMYTGPDLCEWRRNVRVEGIDFWGTL</sequence>
<proteinExistence type="predicted"/>
<organism evidence="1 2">
    <name type="scientific">Sistotremastrum niveocremeum HHB9708</name>
    <dbReference type="NCBI Taxonomy" id="1314777"/>
    <lineage>
        <taxon>Eukaryota</taxon>
        <taxon>Fungi</taxon>
        <taxon>Dikarya</taxon>
        <taxon>Basidiomycota</taxon>
        <taxon>Agaricomycotina</taxon>
        <taxon>Agaricomycetes</taxon>
        <taxon>Sistotremastrales</taxon>
        <taxon>Sistotremastraceae</taxon>
        <taxon>Sertulicium</taxon>
        <taxon>Sertulicium niveocremeum</taxon>
    </lineage>
</organism>
<dbReference type="AlphaFoldDB" id="A0A164MKY3"/>
<dbReference type="Proteomes" id="UP000076722">
    <property type="component" value="Unassembled WGS sequence"/>
</dbReference>
<accession>A0A164MKY3</accession>